<keyword evidence="3" id="KW-0238">DNA-binding</keyword>
<evidence type="ECO:0000259" key="6">
    <source>
        <dbReference type="PROSITE" id="PS01124"/>
    </source>
</evidence>
<dbReference type="Gene3D" id="1.10.10.60">
    <property type="entry name" value="Homeodomain-like"/>
    <property type="match status" value="1"/>
</dbReference>
<gene>
    <name evidence="7" type="ORF">H4C80_15915</name>
</gene>
<dbReference type="GO" id="GO:0005737">
    <property type="term" value="C:cytoplasm"/>
    <property type="evidence" value="ECO:0007669"/>
    <property type="project" value="UniProtKB-SubCell"/>
</dbReference>
<dbReference type="InterPro" id="IPR002818">
    <property type="entry name" value="DJ-1/PfpI"/>
</dbReference>
<dbReference type="InterPro" id="IPR009057">
    <property type="entry name" value="Homeodomain-like_sf"/>
</dbReference>
<evidence type="ECO:0000313" key="7">
    <source>
        <dbReference type="EMBL" id="MBA6098607.1"/>
    </source>
</evidence>
<comment type="caution">
    <text evidence="7">The sequence shown here is derived from an EMBL/GenBank/DDBJ whole genome shotgun (WGS) entry which is preliminary data.</text>
</comment>
<keyword evidence="2" id="KW-0805">Transcription regulation</keyword>
<evidence type="ECO:0000256" key="2">
    <source>
        <dbReference type="ARBA" id="ARBA00023015"/>
    </source>
</evidence>
<dbReference type="PROSITE" id="PS00041">
    <property type="entry name" value="HTH_ARAC_FAMILY_1"/>
    <property type="match status" value="1"/>
</dbReference>
<proteinExistence type="predicted"/>
<dbReference type="InterPro" id="IPR050204">
    <property type="entry name" value="AraC_XylS_family_regulators"/>
</dbReference>
<dbReference type="SUPFAM" id="SSF46689">
    <property type="entry name" value="Homeodomain-like"/>
    <property type="match status" value="2"/>
</dbReference>
<dbReference type="GO" id="GO:0009893">
    <property type="term" value="P:positive regulation of metabolic process"/>
    <property type="evidence" value="ECO:0007669"/>
    <property type="project" value="UniProtKB-ARBA"/>
</dbReference>
<comment type="function">
    <text evidence="5">Regulatory protein of the TOL plasmid xyl operons. XylS activates the xylXYZLTEGFJQKIH operon required for the degradation of toluene, m-xylene and p-xylene.</text>
</comment>
<dbReference type="RefSeq" id="WP_182389870.1">
    <property type="nucleotide sequence ID" value="NZ_JACGCX010000009.1"/>
</dbReference>
<keyword evidence="4" id="KW-0804">Transcription</keyword>
<dbReference type="GO" id="GO:0003700">
    <property type="term" value="F:DNA-binding transcription factor activity"/>
    <property type="evidence" value="ECO:0007669"/>
    <property type="project" value="InterPro"/>
</dbReference>
<evidence type="ECO:0000256" key="5">
    <source>
        <dbReference type="ARBA" id="ARBA00037345"/>
    </source>
</evidence>
<dbReference type="GO" id="GO:0043565">
    <property type="term" value="F:sequence-specific DNA binding"/>
    <property type="evidence" value="ECO:0007669"/>
    <property type="project" value="InterPro"/>
</dbReference>
<dbReference type="PANTHER" id="PTHR46796">
    <property type="entry name" value="HTH-TYPE TRANSCRIPTIONAL ACTIVATOR RHAS-RELATED"/>
    <property type="match status" value="1"/>
</dbReference>
<organism evidence="7 8">
    <name type="scientific">Pseudomonas juntendi</name>
    <dbReference type="NCBI Taxonomy" id="2666183"/>
    <lineage>
        <taxon>Bacteria</taxon>
        <taxon>Pseudomonadati</taxon>
        <taxon>Pseudomonadota</taxon>
        <taxon>Gammaproteobacteria</taxon>
        <taxon>Pseudomonadales</taxon>
        <taxon>Pseudomonadaceae</taxon>
        <taxon>Pseudomonas</taxon>
    </lineage>
</organism>
<dbReference type="PROSITE" id="PS01124">
    <property type="entry name" value="HTH_ARAC_FAMILY_2"/>
    <property type="match status" value="1"/>
</dbReference>
<dbReference type="SMART" id="SM00342">
    <property type="entry name" value="HTH_ARAC"/>
    <property type="match status" value="1"/>
</dbReference>
<dbReference type="InterPro" id="IPR029062">
    <property type="entry name" value="Class_I_gatase-like"/>
</dbReference>
<evidence type="ECO:0000256" key="3">
    <source>
        <dbReference type="ARBA" id="ARBA00023125"/>
    </source>
</evidence>
<dbReference type="CDD" id="cd03136">
    <property type="entry name" value="GATase1_AraC_ArgR_like"/>
    <property type="match status" value="1"/>
</dbReference>
<accession>A0A7W2Q9V4</accession>
<evidence type="ECO:0000313" key="8">
    <source>
        <dbReference type="Proteomes" id="UP000545074"/>
    </source>
</evidence>
<dbReference type="Proteomes" id="UP000545074">
    <property type="component" value="Unassembled WGS sequence"/>
</dbReference>
<evidence type="ECO:0000256" key="1">
    <source>
        <dbReference type="ARBA" id="ARBA00004496"/>
    </source>
</evidence>
<comment type="subcellular location">
    <subcellularLocation>
        <location evidence="1">Cytoplasm</location>
    </subcellularLocation>
</comment>
<dbReference type="AlphaFoldDB" id="A0A7W2Q9V4"/>
<dbReference type="Pfam" id="PF12833">
    <property type="entry name" value="HTH_18"/>
    <property type="match status" value="1"/>
</dbReference>
<dbReference type="EMBL" id="JACGCX010000009">
    <property type="protein sequence ID" value="MBA6098607.1"/>
    <property type="molecule type" value="Genomic_DNA"/>
</dbReference>
<sequence length="351" mass="38959">MSHFESILKNTNLAHLEPGFRTSLPMPCQRVAFVLREHFSMMAFTAAMDSLVTANLMSATPLFQVEVVGEGPQVMSDLGIALPVNTQLSDLQVQGLGCLLVCGGLRVRLQAAPQLRAKLRQADQQGCQLGGLWNGAYFLAEAGLLNDHDCAFHPDGRAMMNELYPKVRISRQAHVLDRRRMSCAGACSALDMMLAMLEQAGGVPLRRAVEQMLACDRSRVANDTAAGVADIDPGMPHGVRLALELMHANIEDPIGIDEIAEHAGLSRRHLERLFHRHVQATPPRYYLELRLTHARQLLQHTNKSLTEVAVASGFVSFPHFYRRFRELFAIAPRQYRARSQGWAGRQDVAVH</sequence>
<feature type="domain" description="HTH araC/xylS-type" evidence="6">
    <location>
        <begin position="240"/>
        <end position="338"/>
    </location>
</feature>
<dbReference type="SUPFAM" id="SSF52317">
    <property type="entry name" value="Class I glutamine amidotransferase-like"/>
    <property type="match status" value="1"/>
</dbReference>
<dbReference type="InterPro" id="IPR018060">
    <property type="entry name" value="HTH_AraC"/>
</dbReference>
<evidence type="ECO:0000256" key="4">
    <source>
        <dbReference type="ARBA" id="ARBA00023163"/>
    </source>
</evidence>
<reference evidence="7 8" key="1">
    <citation type="submission" date="2020-07" db="EMBL/GenBank/DDBJ databases">
        <title>Diversity of carbapenemase encoding genes among Pseudomonas putida group clinical isolates in a tertiary Brazilian hospital.</title>
        <authorList>
            <person name="Alberto-Lei F."/>
            <person name="Nodari C.S."/>
            <person name="Streling A.P."/>
            <person name="Paulino J.T."/>
            <person name="Bessa-Neto F.O."/>
            <person name="Cayo R."/>
            <person name="Gales A.C."/>
        </authorList>
    </citation>
    <scope>NUCLEOTIDE SEQUENCE [LARGE SCALE GENOMIC DNA]</scope>
    <source>
        <strain evidence="7 8">12815</strain>
    </source>
</reference>
<dbReference type="Gene3D" id="3.40.50.880">
    <property type="match status" value="1"/>
</dbReference>
<name>A0A7W2Q9V4_9PSED</name>
<dbReference type="InterPro" id="IPR018062">
    <property type="entry name" value="HTH_AraC-typ_CS"/>
</dbReference>
<dbReference type="Pfam" id="PF01965">
    <property type="entry name" value="DJ-1_PfpI"/>
    <property type="match status" value="1"/>
</dbReference>
<protein>
    <submittedName>
        <fullName evidence="7">Helix-turn-helix domain-containing protein</fullName>
    </submittedName>
</protein>